<dbReference type="SUPFAM" id="SSF82171">
    <property type="entry name" value="DPP6 N-terminal domain-like"/>
    <property type="match status" value="1"/>
</dbReference>
<reference evidence="3" key="1">
    <citation type="journal article" date="2020" name="Cell">
        <title>Large-Scale Comparative Analyses of Tick Genomes Elucidate Their Genetic Diversity and Vector Capacities.</title>
        <authorList>
            <consortium name="Tick Genome and Microbiome Consortium (TIGMIC)"/>
            <person name="Jia N."/>
            <person name="Wang J."/>
            <person name="Shi W."/>
            <person name="Du L."/>
            <person name="Sun Y."/>
            <person name="Zhan W."/>
            <person name="Jiang J.F."/>
            <person name="Wang Q."/>
            <person name="Zhang B."/>
            <person name="Ji P."/>
            <person name="Bell-Sakyi L."/>
            <person name="Cui X.M."/>
            <person name="Yuan T.T."/>
            <person name="Jiang B.G."/>
            <person name="Yang W.F."/>
            <person name="Lam T.T."/>
            <person name="Chang Q.C."/>
            <person name="Ding S.J."/>
            <person name="Wang X.J."/>
            <person name="Zhu J.G."/>
            <person name="Ruan X.D."/>
            <person name="Zhao L."/>
            <person name="Wei J.T."/>
            <person name="Ye R.Z."/>
            <person name="Que T.C."/>
            <person name="Du C.H."/>
            <person name="Zhou Y.H."/>
            <person name="Cheng J.X."/>
            <person name="Dai P.F."/>
            <person name="Guo W.B."/>
            <person name="Han X.H."/>
            <person name="Huang E.J."/>
            <person name="Li L.F."/>
            <person name="Wei W."/>
            <person name="Gao Y.C."/>
            <person name="Liu J.Z."/>
            <person name="Shao H.Z."/>
            <person name="Wang X."/>
            <person name="Wang C.C."/>
            <person name="Yang T.C."/>
            <person name="Huo Q.B."/>
            <person name="Li W."/>
            <person name="Chen H.Y."/>
            <person name="Chen S.E."/>
            <person name="Zhou L.G."/>
            <person name="Ni X.B."/>
            <person name="Tian J.H."/>
            <person name="Sheng Y."/>
            <person name="Liu T."/>
            <person name="Pan Y.S."/>
            <person name="Xia L.Y."/>
            <person name="Li J."/>
            <person name="Zhao F."/>
            <person name="Cao W.C."/>
        </authorList>
    </citation>
    <scope>NUCLEOTIDE SEQUENCE</scope>
    <source>
        <strain evidence="3">Rsan-2018</strain>
    </source>
</reference>
<reference evidence="3" key="2">
    <citation type="submission" date="2021-09" db="EMBL/GenBank/DDBJ databases">
        <authorList>
            <person name="Jia N."/>
            <person name="Wang J."/>
            <person name="Shi W."/>
            <person name="Du L."/>
            <person name="Sun Y."/>
            <person name="Zhan W."/>
            <person name="Jiang J."/>
            <person name="Wang Q."/>
            <person name="Zhang B."/>
            <person name="Ji P."/>
            <person name="Sakyi L.B."/>
            <person name="Cui X."/>
            <person name="Yuan T."/>
            <person name="Jiang B."/>
            <person name="Yang W."/>
            <person name="Lam T.T.-Y."/>
            <person name="Chang Q."/>
            <person name="Ding S."/>
            <person name="Wang X."/>
            <person name="Zhu J."/>
            <person name="Ruan X."/>
            <person name="Zhao L."/>
            <person name="Wei J."/>
            <person name="Que T."/>
            <person name="Du C."/>
            <person name="Cheng J."/>
            <person name="Dai P."/>
            <person name="Han X."/>
            <person name="Huang E."/>
            <person name="Gao Y."/>
            <person name="Liu J."/>
            <person name="Shao H."/>
            <person name="Ye R."/>
            <person name="Li L."/>
            <person name="Wei W."/>
            <person name="Wang X."/>
            <person name="Wang C."/>
            <person name="Huo Q."/>
            <person name="Li W."/>
            <person name="Guo W."/>
            <person name="Chen H."/>
            <person name="Chen S."/>
            <person name="Zhou L."/>
            <person name="Zhou L."/>
            <person name="Ni X."/>
            <person name="Tian J."/>
            <person name="Zhou Y."/>
            <person name="Sheng Y."/>
            <person name="Liu T."/>
            <person name="Pan Y."/>
            <person name="Xia L."/>
            <person name="Li J."/>
            <person name="Zhao F."/>
            <person name="Cao W."/>
        </authorList>
    </citation>
    <scope>NUCLEOTIDE SEQUENCE</scope>
    <source>
        <strain evidence="3">Rsan-2018</strain>
        <tissue evidence="3">Larvae</tissue>
    </source>
</reference>
<feature type="domain" description="Mic1" evidence="1">
    <location>
        <begin position="552"/>
        <end position="688"/>
    </location>
</feature>
<organism evidence="3 4">
    <name type="scientific">Rhipicephalus sanguineus</name>
    <name type="common">Brown dog tick</name>
    <name type="synonym">Ixodes sanguineus</name>
    <dbReference type="NCBI Taxonomy" id="34632"/>
    <lineage>
        <taxon>Eukaryota</taxon>
        <taxon>Metazoa</taxon>
        <taxon>Ecdysozoa</taxon>
        <taxon>Arthropoda</taxon>
        <taxon>Chelicerata</taxon>
        <taxon>Arachnida</taxon>
        <taxon>Acari</taxon>
        <taxon>Parasitiformes</taxon>
        <taxon>Ixodida</taxon>
        <taxon>Ixodoidea</taxon>
        <taxon>Ixodidae</taxon>
        <taxon>Rhipicephalinae</taxon>
        <taxon>Rhipicephalus</taxon>
        <taxon>Rhipicephalus</taxon>
    </lineage>
</organism>
<dbReference type="Pfam" id="PF21029">
    <property type="entry name" value="RMC1_N"/>
    <property type="match status" value="1"/>
</dbReference>
<dbReference type="PANTHER" id="PTHR12897:SF4">
    <property type="entry name" value="REGULATOR OF MON1-CCZ1 COMPLEX"/>
    <property type="match status" value="1"/>
</dbReference>
<evidence type="ECO:0000313" key="4">
    <source>
        <dbReference type="Proteomes" id="UP000821837"/>
    </source>
</evidence>
<gene>
    <name evidence="3" type="ORF">HPB52_018540</name>
</gene>
<proteinExistence type="predicted"/>
<dbReference type="InterPro" id="IPR040371">
    <property type="entry name" value="RMC1"/>
</dbReference>
<evidence type="ECO:0000313" key="3">
    <source>
        <dbReference type="EMBL" id="KAH7962890.1"/>
    </source>
</evidence>
<dbReference type="VEuPathDB" id="VectorBase:RSAN_048641"/>
<sequence length="701" mass="77909">MAPSGSGGRAAASAIALARTAAAATYERSRSQQLPSGRKVRFVVSVVPVVVVSCRYRVSVTDRGSLPILRWRTRRISAYLGSRLGIKCLSGHPSTRSARLESATGRGRTCDDTGNALAVAVLESPSSYLQPRGPGAAADITDSNPIRFEPVSKIANVFFDDANQQVFVVRSGGATGVVVKGPDDCKSTDFRMDDKGDVVSIKFSPDLKVLAIQRSQKSVEFVNFSGTIDSVEYSQSCKGKATNILGIAWTCANEIVFVTDHGIELYQVSSEKRTLRSLKTYTLQVNWFVYQPETSLLVLSSGPLGNILHPFQFKPGVATRLPKFEVDLPIIPKPPRVCLLERDVTTAVLYGKCVIVVLRHQARTSVGGTGAEIVIYTLQKEAPPRKTDILKLDTSGRFAVNVVDSLVIVHHQASKKSMLFDIKLPGYSDGFVTYHRPVVPPSPIRPLKLKVTLPPNNSLEEVSYELYSPNWVVFQPNIVIDAKIGCLWYVTLRLEPLLAHFEDKRQLVDFLLQRSNSKDVLLGVCRRLLEKDSQFPLEQIAYVFDKLAAKEGCVDPSDMYAHCLLKVCRRRRRQYIRSLVQHQLPVPYCHNELLINVLVHNRRFHQLHQFLQYHVLTDSKPLALYPPATQLALDMLKRLGTANEEIVEVLLSQKRVLSAIRFVQNLGTSDSISARKFLEAAKTSEDPADILCRVQVLRAPQ</sequence>
<feature type="domain" description="Regulator of MON1-CCZ1 complex N-terminal" evidence="2">
    <location>
        <begin position="157"/>
        <end position="275"/>
    </location>
</feature>
<dbReference type="InterPro" id="IPR049040">
    <property type="entry name" value="RMC1_N"/>
</dbReference>
<dbReference type="PANTHER" id="PTHR12897">
    <property type="entry name" value="COLON CANCER-ASSOCIATED PROTEIN MIC1"/>
    <property type="match status" value="1"/>
</dbReference>
<protein>
    <recommendedName>
        <fullName evidence="5">Mic1 domain-containing protein</fullName>
    </recommendedName>
</protein>
<name>A0A9D4Q2M7_RHISA</name>
<dbReference type="GO" id="GO:0031902">
    <property type="term" value="C:late endosome membrane"/>
    <property type="evidence" value="ECO:0007669"/>
    <property type="project" value="TreeGrafter"/>
</dbReference>
<dbReference type="AlphaFoldDB" id="A0A9D4Q2M7"/>
<dbReference type="Pfam" id="PF07035">
    <property type="entry name" value="RMC1_C"/>
    <property type="match status" value="1"/>
</dbReference>
<keyword evidence="4" id="KW-1185">Reference proteome</keyword>
<dbReference type="GO" id="GO:0005765">
    <property type="term" value="C:lysosomal membrane"/>
    <property type="evidence" value="ECO:0007669"/>
    <property type="project" value="TreeGrafter"/>
</dbReference>
<evidence type="ECO:0000259" key="2">
    <source>
        <dbReference type="Pfam" id="PF21029"/>
    </source>
</evidence>
<dbReference type="GO" id="GO:0010506">
    <property type="term" value="P:regulation of autophagy"/>
    <property type="evidence" value="ECO:0007669"/>
    <property type="project" value="InterPro"/>
</dbReference>
<accession>A0A9D4Q2M7</accession>
<dbReference type="GO" id="GO:0035658">
    <property type="term" value="C:Mon1-Ccz1 complex"/>
    <property type="evidence" value="ECO:0007669"/>
    <property type="project" value="InterPro"/>
</dbReference>
<dbReference type="Proteomes" id="UP000821837">
    <property type="component" value="Chromosome 3"/>
</dbReference>
<evidence type="ECO:0000259" key="1">
    <source>
        <dbReference type="Pfam" id="PF07035"/>
    </source>
</evidence>
<evidence type="ECO:0008006" key="5">
    <source>
        <dbReference type="Google" id="ProtNLM"/>
    </source>
</evidence>
<dbReference type="EMBL" id="JABSTV010001249">
    <property type="protein sequence ID" value="KAH7962890.1"/>
    <property type="molecule type" value="Genomic_DNA"/>
</dbReference>
<dbReference type="InterPro" id="IPR009755">
    <property type="entry name" value="RMC1_C"/>
</dbReference>
<comment type="caution">
    <text evidence="3">The sequence shown here is derived from an EMBL/GenBank/DDBJ whole genome shotgun (WGS) entry which is preliminary data.</text>
</comment>